<dbReference type="AlphaFoldDB" id="A0A084STE5"/>
<dbReference type="InterPro" id="IPR028969">
    <property type="entry name" value="Imm52"/>
</dbReference>
<gene>
    <name evidence="2" type="ORF">Q664_20050</name>
</gene>
<organism evidence="2 3">
    <name type="scientific">Archangium violaceum Cb vi76</name>
    <dbReference type="NCBI Taxonomy" id="1406225"/>
    <lineage>
        <taxon>Bacteria</taxon>
        <taxon>Pseudomonadati</taxon>
        <taxon>Myxococcota</taxon>
        <taxon>Myxococcia</taxon>
        <taxon>Myxococcales</taxon>
        <taxon>Cystobacterineae</taxon>
        <taxon>Archangiaceae</taxon>
        <taxon>Archangium</taxon>
    </lineage>
</organism>
<protein>
    <recommendedName>
        <fullName evidence="1">Immunity protein 52 domain-containing protein</fullName>
    </recommendedName>
</protein>
<comment type="caution">
    <text evidence="2">The sequence shown here is derived from an EMBL/GenBank/DDBJ whole genome shotgun (WGS) entry which is preliminary data.</text>
</comment>
<name>A0A084STE5_9BACT</name>
<evidence type="ECO:0000313" key="3">
    <source>
        <dbReference type="Proteomes" id="UP000028547"/>
    </source>
</evidence>
<dbReference type="Proteomes" id="UP000028547">
    <property type="component" value="Unassembled WGS sequence"/>
</dbReference>
<sequence>MRETYYVGAYWLARRETVEECARRTEALFSLLASCDPSLAHWFKKGRTLEKALQHRFETDAASLAKLFHQQAQKEGRFATDGFSLRGWNGVTHEAASSLSLLCGDASIWVSNLCLFDPPAEGPAEERVLQAPVLARILRAMAVAFEPEWGLATSHELRDEVWPESTPGGTFIGWLTYFSHRRGPLPPLPSPVHTEPVEDKGTLVILTPERLTAANPTHVALARDVSERLAHAGLLTPLRPWNE</sequence>
<accession>A0A084STE5</accession>
<evidence type="ECO:0000259" key="1">
    <source>
        <dbReference type="Pfam" id="PF15579"/>
    </source>
</evidence>
<reference evidence="2 3" key="1">
    <citation type="submission" date="2014-07" db="EMBL/GenBank/DDBJ databases">
        <title>Draft Genome Sequence of Gephyronic Acid Producer, Cystobacter violaceus Strain Cb vi76.</title>
        <authorList>
            <person name="Stevens D.C."/>
            <person name="Young J."/>
            <person name="Carmichael R."/>
            <person name="Tan J."/>
            <person name="Taylor R.E."/>
        </authorList>
    </citation>
    <scope>NUCLEOTIDE SEQUENCE [LARGE SCALE GENOMIC DNA]</scope>
    <source>
        <strain evidence="2 3">Cb vi76</strain>
    </source>
</reference>
<feature type="domain" description="Immunity protein 52" evidence="1">
    <location>
        <begin position="3"/>
        <end position="238"/>
    </location>
</feature>
<evidence type="ECO:0000313" key="2">
    <source>
        <dbReference type="EMBL" id="KFA91730.1"/>
    </source>
</evidence>
<proteinExistence type="predicted"/>
<dbReference type="Pfam" id="PF15579">
    <property type="entry name" value="Imm52"/>
    <property type="match status" value="1"/>
</dbReference>
<dbReference type="RefSeq" id="WP_043397604.1">
    <property type="nucleotide sequence ID" value="NZ_JPMI01000131.1"/>
</dbReference>
<dbReference type="EMBL" id="JPMI01000131">
    <property type="protein sequence ID" value="KFA91730.1"/>
    <property type="molecule type" value="Genomic_DNA"/>
</dbReference>